<proteinExistence type="inferred from homology"/>
<dbReference type="InterPro" id="IPR027417">
    <property type="entry name" value="P-loop_NTPase"/>
</dbReference>
<dbReference type="EMBL" id="LLXL01000239">
    <property type="protein sequence ID" value="PKK75486.1"/>
    <property type="molecule type" value="Genomic_DNA"/>
</dbReference>
<dbReference type="Proteomes" id="UP000233469">
    <property type="component" value="Unassembled WGS sequence"/>
</dbReference>
<dbReference type="Pfam" id="PF00271">
    <property type="entry name" value="Helicase_C"/>
    <property type="match status" value="1"/>
</dbReference>
<dbReference type="EC" id="5.6.2.4" evidence="3"/>
<protein>
    <recommendedName>
        <fullName evidence="3">DNA 3'-5' helicase</fullName>
        <ecNumber evidence="3">5.6.2.4</ecNumber>
    </recommendedName>
</protein>
<evidence type="ECO:0000256" key="3">
    <source>
        <dbReference type="ARBA" id="ARBA00034808"/>
    </source>
</evidence>
<accession>A0A2N1N812</accession>
<reference evidence="5 7" key="1">
    <citation type="submission" date="2016-04" db="EMBL/GenBank/DDBJ databases">
        <title>Genome analyses suggest a sexual origin of heterokaryosis in a supposedly ancient asexual fungus.</title>
        <authorList>
            <person name="Ropars J."/>
            <person name="Sedzielewska K."/>
            <person name="Noel J."/>
            <person name="Charron P."/>
            <person name="Farinelli L."/>
            <person name="Marton T."/>
            <person name="Kruger M."/>
            <person name="Pelin A."/>
            <person name="Brachmann A."/>
            <person name="Corradi N."/>
        </authorList>
    </citation>
    <scope>NUCLEOTIDE SEQUENCE [LARGE SCALE GENOMIC DNA]</scope>
    <source>
        <strain evidence="5 7">C2</strain>
    </source>
</reference>
<organism evidence="5 7">
    <name type="scientific">Rhizophagus irregularis</name>
    <dbReference type="NCBI Taxonomy" id="588596"/>
    <lineage>
        <taxon>Eukaryota</taxon>
        <taxon>Fungi</taxon>
        <taxon>Fungi incertae sedis</taxon>
        <taxon>Mucoromycota</taxon>
        <taxon>Glomeromycotina</taxon>
        <taxon>Glomeromycetes</taxon>
        <taxon>Glomerales</taxon>
        <taxon>Glomeraceae</taxon>
        <taxon>Rhizophagus</taxon>
    </lineage>
</organism>
<dbReference type="InterPro" id="IPR001650">
    <property type="entry name" value="Helicase_C-like"/>
</dbReference>
<name>A0A2N1N812_9GLOM</name>
<dbReference type="AlphaFoldDB" id="A0A2N1N812"/>
<dbReference type="PANTHER" id="PTHR13710:SF149">
    <property type="entry name" value="ATP-DEPENDENT DNA HELICASE TLH2"/>
    <property type="match status" value="1"/>
</dbReference>
<evidence type="ECO:0000259" key="4">
    <source>
        <dbReference type="PROSITE" id="PS51194"/>
    </source>
</evidence>
<dbReference type="SUPFAM" id="SSF52540">
    <property type="entry name" value="P-loop containing nucleoside triphosphate hydrolases"/>
    <property type="match status" value="1"/>
</dbReference>
<dbReference type="EMBL" id="LLXL01000665">
    <property type="protein sequence ID" value="PKK69994.1"/>
    <property type="molecule type" value="Genomic_DNA"/>
</dbReference>
<dbReference type="GO" id="GO:0009378">
    <property type="term" value="F:four-way junction helicase activity"/>
    <property type="evidence" value="ECO:0007669"/>
    <property type="project" value="TreeGrafter"/>
</dbReference>
<dbReference type="PANTHER" id="PTHR13710">
    <property type="entry name" value="DNA HELICASE RECQ FAMILY MEMBER"/>
    <property type="match status" value="1"/>
</dbReference>
<sequence>MLLTATCTRSEVDEICANLTIEENNFALIRGSTSHRSEIIFNVRERKEIRDQYINEVISIINENLPERVIIYCATHSSCEYLYNNLQENLTNISTDYFHGGLQDNEREKAMNNWKSNYTQIMIATSAFGMGINSNNVRVVIHVEAPMSMTSLIQEAGRAGRDGNTANHFIFYSKKDIRTNYSIIAEYRETLVIKNNFLIFR</sequence>
<feature type="domain" description="Helicase C-terminal" evidence="4">
    <location>
        <begin position="53"/>
        <end position="201"/>
    </location>
</feature>
<dbReference type="SMART" id="SM00490">
    <property type="entry name" value="HELICc"/>
    <property type="match status" value="1"/>
</dbReference>
<dbReference type="VEuPathDB" id="FungiDB:RhiirA1_354101"/>
<dbReference type="GO" id="GO:0043138">
    <property type="term" value="F:3'-5' DNA helicase activity"/>
    <property type="evidence" value="ECO:0007669"/>
    <property type="project" value="UniProtKB-EC"/>
</dbReference>
<comment type="catalytic activity">
    <reaction evidence="2">
        <text>Couples ATP hydrolysis with the unwinding of duplex DNA by translocating in the 3'-5' direction.</text>
        <dbReference type="EC" id="5.6.2.4"/>
    </reaction>
</comment>
<dbReference type="GO" id="GO:0005634">
    <property type="term" value="C:nucleus"/>
    <property type="evidence" value="ECO:0007669"/>
    <property type="project" value="TreeGrafter"/>
</dbReference>
<reference evidence="5 7" key="2">
    <citation type="submission" date="2017-10" db="EMBL/GenBank/DDBJ databases">
        <title>Extensive intraspecific genome diversity in a model arbuscular mycorrhizal fungus.</title>
        <authorList>
            <person name="Chen E.C.H."/>
            <person name="Morin E."/>
            <person name="Baudet D."/>
            <person name="Noel J."/>
            <person name="Ndikumana S."/>
            <person name="Charron P."/>
            <person name="St-Onge C."/>
            <person name="Giorgi J."/>
            <person name="Grigoriev I.V."/>
            <person name="Roux C."/>
            <person name="Martin F.M."/>
            <person name="Corradi N."/>
        </authorList>
    </citation>
    <scope>NUCLEOTIDE SEQUENCE [LARGE SCALE GENOMIC DNA]</scope>
    <source>
        <strain evidence="5 7">C2</strain>
    </source>
</reference>
<comment type="similarity">
    <text evidence="1">Belongs to the helicase family. RecQ subfamily.</text>
</comment>
<evidence type="ECO:0000313" key="7">
    <source>
        <dbReference type="Proteomes" id="UP000233469"/>
    </source>
</evidence>
<evidence type="ECO:0000313" key="6">
    <source>
        <dbReference type="EMBL" id="PKK75486.1"/>
    </source>
</evidence>
<dbReference type="Gene3D" id="3.40.50.300">
    <property type="entry name" value="P-loop containing nucleotide triphosphate hydrolases"/>
    <property type="match status" value="1"/>
</dbReference>
<dbReference type="PROSITE" id="PS51194">
    <property type="entry name" value="HELICASE_CTER"/>
    <property type="match status" value="1"/>
</dbReference>
<comment type="caution">
    <text evidence="5">The sequence shown here is derived from an EMBL/GenBank/DDBJ whole genome shotgun (WGS) entry which is preliminary data.</text>
</comment>
<dbReference type="GO" id="GO:0005694">
    <property type="term" value="C:chromosome"/>
    <property type="evidence" value="ECO:0007669"/>
    <property type="project" value="TreeGrafter"/>
</dbReference>
<evidence type="ECO:0000256" key="1">
    <source>
        <dbReference type="ARBA" id="ARBA00005446"/>
    </source>
</evidence>
<gene>
    <name evidence="5" type="ORF">RhiirC2_697576</name>
    <name evidence="6" type="ORF">RhiirC2_817638</name>
</gene>
<dbReference type="GO" id="GO:0005737">
    <property type="term" value="C:cytoplasm"/>
    <property type="evidence" value="ECO:0007669"/>
    <property type="project" value="TreeGrafter"/>
</dbReference>
<evidence type="ECO:0000256" key="2">
    <source>
        <dbReference type="ARBA" id="ARBA00034617"/>
    </source>
</evidence>
<dbReference type="GO" id="GO:0000724">
    <property type="term" value="P:double-strand break repair via homologous recombination"/>
    <property type="evidence" value="ECO:0007669"/>
    <property type="project" value="TreeGrafter"/>
</dbReference>
<evidence type="ECO:0000313" key="5">
    <source>
        <dbReference type="EMBL" id="PKK69994.1"/>
    </source>
</evidence>